<dbReference type="SUPFAM" id="SSF144232">
    <property type="entry name" value="HIT/MYND zinc finger-like"/>
    <property type="match status" value="1"/>
</dbReference>
<dbReference type="Gene3D" id="1.10.220.160">
    <property type="match status" value="1"/>
</dbReference>
<dbReference type="GO" id="GO:0008270">
    <property type="term" value="F:zinc ion binding"/>
    <property type="evidence" value="ECO:0007669"/>
    <property type="project" value="UniProtKB-KW"/>
</dbReference>
<dbReference type="InterPro" id="IPR050869">
    <property type="entry name" value="H3K4_H4K5_MeTrfase"/>
</dbReference>
<dbReference type="STRING" id="36087.A0A077YWC1"/>
<dbReference type="Gene3D" id="2.170.270.10">
    <property type="entry name" value="SET domain"/>
    <property type="match status" value="1"/>
</dbReference>
<dbReference type="OrthoDB" id="265717at2759"/>
<evidence type="ECO:0000313" key="7">
    <source>
        <dbReference type="Proteomes" id="UP000030665"/>
    </source>
</evidence>
<dbReference type="PROSITE" id="PS50865">
    <property type="entry name" value="ZF_MYND_2"/>
    <property type="match status" value="1"/>
</dbReference>
<accession>A0A077YWC1</accession>
<evidence type="ECO:0000256" key="1">
    <source>
        <dbReference type="ARBA" id="ARBA00022723"/>
    </source>
</evidence>
<dbReference type="EMBL" id="HG805815">
    <property type="protein sequence ID" value="CDW52101.1"/>
    <property type="molecule type" value="Genomic_DNA"/>
</dbReference>
<evidence type="ECO:0000313" key="6">
    <source>
        <dbReference type="EMBL" id="CDW52101.1"/>
    </source>
</evidence>
<evidence type="ECO:0000256" key="3">
    <source>
        <dbReference type="ARBA" id="ARBA00022833"/>
    </source>
</evidence>
<dbReference type="GO" id="GO:0005634">
    <property type="term" value="C:nucleus"/>
    <property type="evidence" value="ECO:0007669"/>
    <property type="project" value="TreeGrafter"/>
</dbReference>
<sequence length="479" mass="56431">MSLDLSIQVKIFDHPFVYILLNHQVEQYCAYCLQEPRLKGKKLLVCGGCHWYRYCDKMCQKASWKDHHKQECHRLQTVFPHLPVTEVLFLGRICDKLRFIAENGDIHSWEKERSFSDLMDHAQEIRETEEKMKHFELIYLKAQKYMGDKMPDKEEFFIICCKSWINSHSVHTNLGTEVGMALDLGISKYDHSCRPNVTMVFDGFKAILRPLVHGIDAGDPRKARIAYIDVGRSKYQRRKELQEKWYFWCKCERCLSSDDDRLTAIRCANRACSEPIIITETMVPPKKLRCPMCDTRIPEELIIEAQSFMKALPSTFQPSDEADSKERLRIYLEKAEKLLHKENIYFCRLLTSYLQINGGLEQEMTNLELQKSVYNNYKKCLPAADRHIGFQLLHIVRSLIVRNKREEAVRYAYEAMRIFEICFGLDHPYYLQTLALWTFLDSKAKKSNEELLKLMEFNYSRPVNLTALLRRAERMSICL</sequence>
<keyword evidence="2 4" id="KW-0863">Zinc-finger</keyword>
<dbReference type="Pfam" id="PF01753">
    <property type="entry name" value="zf-MYND"/>
    <property type="match status" value="1"/>
</dbReference>
<dbReference type="SUPFAM" id="SSF82199">
    <property type="entry name" value="SET domain"/>
    <property type="match status" value="2"/>
</dbReference>
<evidence type="ECO:0000256" key="4">
    <source>
        <dbReference type="PROSITE-ProRule" id="PRU00134"/>
    </source>
</evidence>
<protein>
    <submittedName>
        <fullName evidence="6">Zf-MYND domain containing protein</fullName>
    </submittedName>
</protein>
<organism evidence="6 7">
    <name type="scientific">Trichuris trichiura</name>
    <name type="common">Whipworm</name>
    <name type="synonym">Trichocephalus trichiurus</name>
    <dbReference type="NCBI Taxonomy" id="36087"/>
    <lineage>
        <taxon>Eukaryota</taxon>
        <taxon>Metazoa</taxon>
        <taxon>Ecdysozoa</taxon>
        <taxon>Nematoda</taxon>
        <taxon>Enoplea</taxon>
        <taxon>Dorylaimia</taxon>
        <taxon>Trichinellida</taxon>
        <taxon>Trichuridae</taxon>
        <taxon>Trichuris</taxon>
    </lineage>
</organism>
<dbReference type="PANTHER" id="PTHR12197:SF300">
    <property type="entry name" value="HISTONE-LYSINE N-METHYLTRANSFERASE SET-18"/>
    <property type="match status" value="1"/>
</dbReference>
<name>A0A077YWC1_TRITR</name>
<dbReference type="AlphaFoldDB" id="A0A077YWC1"/>
<dbReference type="InterPro" id="IPR002893">
    <property type="entry name" value="Znf_MYND"/>
</dbReference>
<proteinExistence type="predicted"/>
<dbReference type="InterPro" id="IPR011990">
    <property type="entry name" value="TPR-like_helical_dom_sf"/>
</dbReference>
<dbReference type="Proteomes" id="UP000030665">
    <property type="component" value="Unassembled WGS sequence"/>
</dbReference>
<dbReference type="Gene3D" id="6.10.140.2220">
    <property type="match status" value="1"/>
</dbReference>
<dbReference type="PANTHER" id="PTHR12197">
    <property type="entry name" value="HISTONE-LYSINE N-METHYLTRANSFERASE SMYD"/>
    <property type="match status" value="1"/>
</dbReference>
<keyword evidence="3" id="KW-0862">Zinc</keyword>
<dbReference type="PROSITE" id="PS01360">
    <property type="entry name" value="ZF_MYND_1"/>
    <property type="match status" value="1"/>
</dbReference>
<evidence type="ECO:0000259" key="5">
    <source>
        <dbReference type="PROSITE" id="PS50865"/>
    </source>
</evidence>
<reference evidence="6" key="2">
    <citation type="submission" date="2014-03" db="EMBL/GenBank/DDBJ databases">
        <title>The whipworm genome and dual-species transcriptomics of an intimate host-pathogen interaction.</title>
        <authorList>
            <person name="Foth B.J."/>
            <person name="Tsai I.J."/>
            <person name="Reid A.J."/>
            <person name="Bancroft A.J."/>
            <person name="Nichol S."/>
            <person name="Tracey A."/>
            <person name="Holroyd N."/>
            <person name="Cotton J.A."/>
            <person name="Stanley E.J."/>
            <person name="Zarowiecki M."/>
            <person name="Liu J.Z."/>
            <person name="Huckvale T."/>
            <person name="Cooper P.J."/>
            <person name="Grencis R.K."/>
            <person name="Berriman M."/>
        </authorList>
    </citation>
    <scope>NUCLEOTIDE SEQUENCE [LARGE SCALE GENOMIC DNA]</scope>
</reference>
<evidence type="ECO:0000256" key="2">
    <source>
        <dbReference type="ARBA" id="ARBA00022771"/>
    </source>
</evidence>
<gene>
    <name evidence="6" type="ORF">TTRE_0000036001</name>
</gene>
<reference evidence="6" key="1">
    <citation type="submission" date="2014-01" db="EMBL/GenBank/DDBJ databases">
        <authorList>
            <person name="Aslett M."/>
        </authorList>
    </citation>
    <scope>NUCLEOTIDE SEQUENCE</scope>
</reference>
<keyword evidence="7" id="KW-1185">Reference proteome</keyword>
<keyword evidence="1" id="KW-0479">Metal-binding</keyword>
<dbReference type="Gene3D" id="1.25.40.10">
    <property type="entry name" value="Tetratricopeptide repeat domain"/>
    <property type="match status" value="1"/>
</dbReference>
<dbReference type="InterPro" id="IPR046341">
    <property type="entry name" value="SET_dom_sf"/>
</dbReference>
<dbReference type="CDD" id="cd20071">
    <property type="entry name" value="SET_SMYD"/>
    <property type="match status" value="1"/>
</dbReference>
<feature type="domain" description="MYND-type" evidence="5">
    <location>
        <begin position="29"/>
        <end position="72"/>
    </location>
</feature>